<dbReference type="Gene3D" id="1.10.510.10">
    <property type="entry name" value="Transferase(Phosphotransferase) domain 1"/>
    <property type="match status" value="1"/>
</dbReference>
<dbReference type="Proteomes" id="UP000219338">
    <property type="component" value="Unassembled WGS sequence"/>
</dbReference>
<protein>
    <recommendedName>
        <fullName evidence="1">Protein kinase domain-containing protein</fullName>
    </recommendedName>
</protein>
<dbReference type="GO" id="GO:0005524">
    <property type="term" value="F:ATP binding"/>
    <property type="evidence" value="ECO:0007669"/>
    <property type="project" value="InterPro"/>
</dbReference>
<evidence type="ECO:0000313" key="2">
    <source>
        <dbReference type="EMBL" id="SJL11172.1"/>
    </source>
</evidence>
<proteinExistence type="predicted"/>
<dbReference type="AlphaFoldDB" id="A0A284RQX0"/>
<dbReference type="EMBL" id="FUEG01000013">
    <property type="protein sequence ID" value="SJL11172.1"/>
    <property type="molecule type" value="Genomic_DNA"/>
</dbReference>
<dbReference type="InterPro" id="IPR011009">
    <property type="entry name" value="Kinase-like_dom_sf"/>
</dbReference>
<dbReference type="InterPro" id="IPR040976">
    <property type="entry name" value="Pkinase_fungal"/>
</dbReference>
<evidence type="ECO:0000313" key="3">
    <source>
        <dbReference type="Proteomes" id="UP000219338"/>
    </source>
</evidence>
<feature type="domain" description="Protein kinase" evidence="1">
    <location>
        <begin position="321"/>
        <end position="541"/>
    </location>
</feature>
<dbReference type="InterPro" id="IPR000719">
    <property type="entry name" value="Prot_kinase_dom"/>
</dbReference>
<dbReference type="OrthoDB" id="5569250at2759"/>
<dbReference type="PROSITE" id="PS50011">
    <property type="entry name" value="PROTEIN_KINASE_DOM"/>
    <property type="match status" value="1"/>
</dbReference>
<dbReference type="Pfam" id="PF17667">
    <property type="entry name" value="Pkinase_fungal"/>
    <property type="match status" value="1"/>
</dbReference>
<organism evidence="2 3">
    <name type="scientific">Armillaria ostoyae</name>
    <name type="common">Armillaria root rot fungus</name>
    <dbReference type="NCBI Taxonomy" id="47428"/>
    <lineage>
        <taxon>Eukaryota</taxon>
        <taxon>Fungi</taxon>
        <taxon>Dikarya</taxon>
        <taxon>Basidiomycota</taxon>
        <taxon>Agaricomycotina</taxon>
        <taxon>Agaricomycetes</taxon>
        <taxon>Agaricomycetidae</taxon>
        <taxon>Agaricales</taxon>
        <taxon>Marasmiineae</taxon>
        <taxon>Physalacriaceae</taxon>
        <taxon>Armillaria</taxon>
    </lineage>
</organism>
<evidence type="ECO:0000259" key="1">
    <source>
        <dbReference type="PROSITE" id="PS50011"/>
    </source>
</evidence>
<dbReference type="SUPFAM" id="SSF56112">
    <property type="entry name" value="Protein kinase-like (PK-like)"/>
    <property type="match status" value="1"/>
</dbReference>
<dbReference type="GO" id="GO:0004672">
    <property type="term" value="F:protein kinase activity"/>
    <property type="evidence" value="ECO:0007669"/>
    <property type="project" value="InterPro"/>
</dbReference>
<gene>
    <name evidence="2" type="ORF">ARMOST_14575</name>
</gene>
<name>A0A284RQX0_ARMOS</name>
<keyword evidence="3" id="KW-1185">Reference proteome</keyword>
<sequence length="541" mass="60927">MPADDFFTNVLHLPQDWRANDEMQTLIATIKNDATFRGLVKTYVELCDKSNHKSGEKVFHHPHGLMFDSTFGALGATQNYRLGLDTNPVVGGSQDIPDSWGVLRAMFSSSGNLLDAMQDNGSENTVSWTQNMHWQEFKPDECYLDEGSKVIYSVLTADGKDPRVRLRRKPILRRDPGSILPPTWSYPSSYKRRSEADGASCVPLKYTRTGTARDISEARNAIEAPGSVKEEVSEEEEITQARRHIQLQCGRYALEILSSAGFRTYCIGALDTGVTDAFVAVLVGWGRLTLKQRGIQEEFYDNRALKGCMDRYSDPKAIFVGVKLKLVGGGGNVEVTLNRIISRHPGIVGRNTHVVEATSEHEGYIVGEAREKARTMTQGKRPDWALDHLPDILLSQDFGYDADSTQANLVTFFGKAMFAGEKLEYEGRVCRITVQERLHPLNELQTAQEFAQVFFDFLQIHKWLYDHPRILHRDISTSNIMWRRTVNGHLRGVLNDFDLSPFRDDTGTSSVECTGTLPYMAYELFDDDKNGNPHKTSIDMI</sequence>
<accession>A0A284RQX0</accession>
<reference evidence="3" key="1">
    <citation type="journal article" date="2017" name="Nat. Ecol. Evol.">
        <title>Genome expansion and lineage-specific genetic innovations in the forest pathogenic fungi Armillaria.</title>
        <authorList>
            <person name="Sipos G."/>
            <person name="Prasanna A.N."/>
            <person name="Walter M.C."/>
            <person name="O'Connor E."/>
            <person name="Balint B."/>
            <person name="Krizsan K."/>
            <person name="Kiss B."/>
            <person name="Hess J."/>
            <person name="Varga T."/>
            <person name="Slot J."/>
            <person name="Riley R."/>
            <person name="Boka B."/>
            <person name="Rigling D."/>
            <person name="Barry K."/>
            <person name="Lee J."/>
            <person name="Mihaltcheva S."/>
            <person name="LaButti K."/>
            <person name="Lipzen A."/>
            <person name="Waldron R."/>
            <person name="Moloney N.M."/>
            <person name="Sperisen C."/>
            <person name="Kredics L."/>
            <person name="Vagvoelgyi C."/>
            <person name="Patrignani A."/>
            <person name="Fitzpatrick D."/>
            <person name="Nagy I."/>
            <person name="Doyle S."/>
            <person name="Anderson J.B."/>
            <person name="Grigoriev I.V."/>
            <person name="Gueldener U."/>
            <person name="Muensterkoetter M."/>
            <person name="Nagy L.G."/>
        </authorList>
    </citation>
    <scope>NUCLEOTIDE SEQUENCE [LARGE SCALE GENOMIC DNA]</scope>
    <source>
        <strain evidence="3">C18/9</strain>
    </source>
</reference>